<dbReference type="KEGG" id="aab:A4R43_00830"/>
<evidence type="ECO:0000313" key="1">
    <source>
        <dbReference type="EMBL" id="AXB41239.1"/>
    </source>
</evidence>
<accession>A0A344KZL5</accession>
<dbReference type="AlphaFoldDB" id="A0A344KZL5"/>
<name>A0A344KZL5_9PSEU</name>
<dbReference type="Proteomes" id="UP000250434">
    <property type="component" value="Chromosome"/>
</dbReference>
<protein>
    <submittedName>
        <fullName evidence="1">Uncharacterized protein</fullName>
    </submittedName>
</protein>
<dbReference type="RefSeq" id="WP_113690525.1">
    <property type="nucleotide sequence ID" value="NZ_CP015163.1"/>
</dbReference>
<gene>
    <name evidence="1" type="ORF">A4R43_00830</name>
</gene>
<proteinExistence type="predicted"/>
<reference evidence="1 2" key="1">
    <citation type="submission" date="2016-04" db="EMBL/GenBank/DDBJ databases">
        <title>Complete genome sequence and analysis of deep-sea sediment isolate, Amycolatopsis sp. WP1.</title>
        <authorList>
            <person name="Wang H."/>
            <person name="Chen S."/>
            <person name="Wu Q."/>
        </authorList>
    </citation>
    <scope>NUCLEOTIDE SEQUENCE [LARGE SCALE GENOMIC DNA]</scope>
    <source>
        <strain evidence="1 2">WP1</strain>
    </source>
</reference>
<dbReference type="EMBL" id="CP015163">
    <property type="protein sequence ID" value="AXB41239.1"/>
    <property type="molecule type" value="Genomic_DNA"/>
</dbReference>
<evidence type="ECO:0000313" key="2">
    <source>
        <dbReference type="Proteomes" id="UP000250434"/>
    </source>
</evidence>
<sequence>MTTSDRSPARFWDEHYRNRPPAGRVNPRLAEIAETAVDIAATAVWGPVATVTDHVLVLHRATR</sequence>
<keyword evidence="2" id="KW-1185">Reference proteome</keyword>
<organism evidence="1 2">
    <name type="scientific">Amycolatopsis albispora</name>
    <dbReference type="NCBI Taxonomy" id="1804986"/>
    <lineage>
        <taxon>Bacteria</taxon>
        <taxon>Bacillati</taxon>
        <taxon>Actinomycetota</taxon>
        <taxon>Actinomycetes</taxon>
        <taxon>Pseudonocardiales</taxon>
        <taxon>Pseudonocardiaceae</taxon>
        <taxon>Amycolatopsis</taxon>
    </lineage>
</organism>